<evidence type="ECO:0000256" key="3">
    <source>
        <dbReference type="SAM" id="Phobius"/>
    </source>
</evidence>
<dbReference type="AlphaFoldDB" id="A0A7H0HWV1"/>
<keyword evidence="1" id="KW-0732">Signal</keyword>
<protein>
    <submittedName>
        <fullName evidence="4">Tyrosinase</fullName>
    </submittedName>
</protein>
<dbReference type="EMBL" id="CP060825">
    <property type="protein sequence ID" value="QNP65017.1"/>
    <property type="molecule type" value="Genomic_DNA"/>
</dbReference>
<dbReference type="Proteomes" id="UP000516230">
    <property type="component" value="Chromosome"/>
</dbReference>
<dbReference type="Gene3D" id="3.30.1880.10">
    <property type="entry name" value="protein ne1242 domain like"/>
    <property type="match status" value="1"/>
</dbReference>
<gene>
    <name evidence="4" type="ORF">IAG43_20260</name>
</gene>
<organism evidence="4 5">
    <name type="scientific">Streptomyces genisteinicus</name>
    <dbReference type="NCBI Taxonomy" id="2768068"/>
    <lineage>
        <taxon>Bacteria</taxon>
        <taxon>Bacillati</taxon>
        <taxon>Actinomycetota</taxon>
        <taxon>Actinomycetes</taxon>
        <taxon>Kitasatosporales</taxon>
        <taxon>Streptomycetaceae</taxon>
        <taxon>Streptomyces</taxon>
    </lineage>
</organism>
<dbReference type="InterPro" id="IPR010928">
    <property type="entry name" value="MelC1"/>
</dbReference>
<name>A0A7H0HWV1_9ACTN</name>
<dbReference type="RefSeq" id="WP_187742114.1">
    <property type="nucleotide sequence ID" value="NZ_CP060825.1"/>
</dbReference>
<evidence type="ECO:0000313" key="4">
    <source>
        <dbReference type="EMBL" id="QNP65017.1"/>
    </source>
</evidence>
<evidence type="ECO:0000256" key="2">
    <source>
        <dbReference type="ARBA" id="ARBA00023008"/>
    </source>
</evidence>
<keyword evidence="3" id="KW-1133">Transmembrane helix</keyword>
<keyword evidence="3" id="KW-0812">Transmembrane</keyword>
<dbReference type="GO" id="GO:0005507">
    <property type="term" value="F:copper ion binding"/>
    <property type="evidence" value="ECO:0007669"/>
    <property type="project" value="InterPro"/>
</dbReference>
<proteinExistence type="predicted"/>
<dbReference type="GO" id="GO:0042438">
    <property type="term" value="P:melanin biosynthetic process"/>
    <property type="evidence" value="ECO:0007669"/>
    <property type="project" value="InterPro"/>
</dbReference>
<dbReference type="KEGG" id="sgj:IAG43_20260"/>
<evidence type="ECO:0000256" key="1">
    <source>
        <dbReference type="ARBA" id="ARBA00022729"/>
    </source>
</evidence>
<sequence>MIGTSVTAEPGAGRPAGGLARRLLLRALFTAGVIGGTAGALAPVLVRRRESARRGQEPDGRRPLERFAETYRGRHIQGSATVMVPLGAGAGAPTAVPSVEVRVDGRPLHVMRRADGSYLSLVNHYESFPTLRDVARAAVDELGESQLSMTPLHHI</sequence>
<keyword evidence="3" id="KW-0472">Membrane</keyword>
<keyword evidence="5" id="KW-1185">Reference proteome</keyword>
<accession>A0A7H0HWV1</accession>
<feature type="transmembrane region" description="Helical" evidence="3">
    <location>
        <begin position="23"/>
        <end position="46"/>
    </location>
</feature>
<dbReference type="Pfam" id="PF06236">
    <property type="entry name" value="MelC1"/>
    <property type="match status" value="1"/>
</dbReference>
<dbReference type="InterPro" id="IPR023199">
    <property type="entry name" value="GriE/MELC1_sf"/>
</dbReference>
<evidence type="ECO:0000313" key="5">
    <source>
        <dbReference type="Proteomes" id="UP000516230"/>
    </source>
</evidence>
<keyword evidence="2" id="KW-0186">Copper</keyword>
<reference evidence="4 5" key="1">
    <citation type="submission" date="2020-08" db="EMBL/GenBank/DDBJ databases">
        <title>A novel species.</title>
        <authorList>
            <person name="Gao J."/>
        </authorList>
    </citation>
    <scope>NUCLEOTIDE SEQUENCE [LARGE SCALE GENOMIC DNA]</scope>
    <source>
        <strain evidence="4 5">CRPJ-33</strain>
    </source>
</reference>